<proteinExistence type="predicted"/>
<organism evidence="1 2">
    <name type="scientific">Hohenbuehelia grisea</name>
    <dbReference type="NCBI Taxonomy" id="104357"/>
    <lineage>
        <taxon>Eukaryota</taxon>
        <taxon>Fungi</taxon>
        <taxon>Dikarya</taxon>
        <taxon>Basidiomycota</taxon>
        <taxon>Agaricomycotina</taxon>
        <taxon>Agaricomycetes</taxon>
        <taxon>Agaricomycetidae</taxon>
        <taxon>Agaricales</taxon>
        <taxon>Pleurotineae</taxon>
        <taxon>Pleurotaceae</taxon>
        <taxon>Hohenbuehelia</taxon>
    </lineage>
</organism>
<sequence length="110" mass="12287">MVTRAQTQALLNRGRDGCGGAFASFFRSIPNYYQAFLDGYSGFLFRTVRTTVLATFEAGRYLSTVYFCTFPPGQGLSARSLRNTCQVRCIQLSLVEQKDLMEIILPDIAP</sequence>
<keyword evidence="2" id="KW-1185">Reference proteome</keyword>
<name>A0ABR3J9P4_9AGAR</name>
<protein>
    <submittedName>
        <fullName evidence="1">Uncharacterized protein</fullName>
    </submittedName>
</protein>
<evidence type="ECO:0000313" key="2">
    <source>
        <dbReference type="Proteomes" id="UP001556367"/>
    </source>
</evidence>
<dbReference type="Proteomes" id="UP001556367">
    <property type="component" value="Unassembled WGS sequence"/>
</dbReference>
<dbReference type="EMBL" id="JASNQZ010000010">
    <property type="protein sequence ID" value="KAL0952384.1"/>
    <property type="molecule type" value="Genomic_DNA"/>
</dbReference>
<reference evidence="2" key="1">
    <citation type="submission" date="2024-06" db="EMBL/GenBank/DDBJ databases">
        <title>Multi-omics analyses provide insights into the biosynthesis of the anticancer antibiotic pleurotin in Hohenbuehelia grisea.</title>
        <authorList>
            <person name="Weaver J.A."/>
            <person name="Alberti F."/>
        </authorList>
    </citation>
    <scope>NUCLEOTIDE SEQUENCE [LARGE SCALE GENOMIC DNA]</scope>
    <source>
        <strain evidence="2">T-177</strain>
    </source>
</reference>
<comment type="caution">
    <text evidence="1">The sequence shown here is derived from an EMBL/GenBank/DDBJ whole genome shotgun (WGS) entry which is preliminary data.</text>
</comment>
<gene>
    <name evidence="1" type="ORF">HGRIS_006661</name>
</gene>
<evidence type="ECO:0000313" key="1">
    <source>
        <dbReference type="EMBL" id="KAL0952384.1"/>
    </source>
</evidence>
<accession>A0ABR3J9P4</accession>